<evidence type="ECO:0000256" key="1">
    <source>
        <dbReference type="ARBA" id="ARBA00022860"/>
    </source>
</evidence>
<feature type="region of interest" description="Disordered" evidence="3">
    <location>
        <begin position="250"/>
        <end position="281"/>
    </location>
</feature>
<feature type="region of interest" description="Disordered" evidence="3">
    <location>
        <begin position="331"/>
        <end position="401"/>
    </location>
</feature>
<evidence type="ECO:0000313" key="4">
    <source>
        <dbReference type="EMBL" id="PNY17054.1"/>
    </source>
</evidence>
<organism evidence="4 5">
    <name type="scientific">Trifolium pratense</name>
    <name type="common">Red clover</name>
    <dbReference type="NCBI Taxonomy" id="57577"/>
    <lineage>
        <taxon>Eukaryota</taxon>
        <taxon>Viridiplantae</taxon>
        <taxon>Streptophyta</taxon>
        <taxon>Embryophyta</taxon>
        <taxon>Tracheophyta</taxon>
        <taxon>Spermatophyta</taxon>
        <taxon>Magnoliopsida</taxon>
        <taxon>eudicotyledons</taxon>
        <taxon>Gunneridae</taxon>
        <taxon>Pentapetalae</taxon>
        <taxon>rosids</taxon>
        <taxon>fabids</taxon>
        <taxon>Fabales</taxon>
        <taxon>Fabaceae</taxon>
        <taxon>Papilionoideae</taxon>
        <taxon>50 kb inversion clade</taxon>
        <taxon>NPAAA clade</taxon>
        <taxon>Hologalegina</taxon>
        <taxon>IRL clade</taxon>
        <taxon>Trifolieae</taxon>
        <taxon>Trifolium</taxon>
    </lineage>
</organism>
<dbReference type="STRING" id="57577.A0A2K3PP67"/>
<feature type="compositionally biased region" description="Polar residues" evidence="3">
    <location>
        <begin position="374"/>
        <end position="383"/>
    </location>
</feature>
<name>A0A2K3PP67_TRIPR</name>
<dbReference type="AlphaFoldDB" id="A0A2K3PP67"/>
<evidence type="ECO:0000256" key="3">
    <source>
        <dbReference type="SAM" id="MobiDB-lite"/>
    </source>
</evidence>
<sequence length="495" mass="55291">MTILIEDVCGVCICVDVSMSGIHVKGIDKSKRKWKLWRNSSESIGFGTSMKKGHGFVAYDKYSCSSFVVNEQAFAAAMAAVVRTPHKDFLLIKQEWSAIRIQSTFRGFLSTIDSSLKLEFRAFASRIEFRIAENNGLIMPMWPQLQARRALRALRALVRLQAIFRGRLVRKQAAVTLRCMQALVRVQERVKAKNVRNSPERKAKKKLLNEQHNQDDSVKQAEKGWCDIPGTVEEVKAKLKMRQEGAIRRDRTMSYSISTQTSTVSSSPTSRASKSSTPLKNRSLDSKILLERWIAAKPWESRLMGDIYLDSPDMTPLSKKSENVELSFNSYQQNGLKSRRNGATTRSSSKSLTTSQSTPSSSAVSSECMYDDSPLSTSCTSESPAKVEDTKERKIGKPSYRSLTASTKAKLKVSRSHSSPNLKKLFMDDDYLSHSTRKNILSADTRSISGSYSSANIWKDLYVAEEPFRSSVGFDGSVTTAPCDTEGLRFGGPMK</sequence>
<evidence type="ECO:0000313" key="5">
    <source>
        <dbReference type="Proteomes" id="UP000236291"/>
    </source>
</evidence>
<comment type="caution">
    <text evidence="4">The sequence shown here is derived from an EMBL/GenBank/DDBJ whole genome shotgun (WGS) entry which is preliminary data.</text>
</comment>
<keyword evidence="1" id="KW-0112">Calmodulin-binding</keyword>
<reference evidence="4 5" key="2">
    <citation type="journal article" date="2017" name="Front. Plant Sci.">
        <title>Gene Classification and Mining of Molecular Markers Useful in Red Clover (Trifolium pratense) Breeding.</title>
        <authorList>
            <person name="Istvanek J."/>
            <person name="Dluhosova J."/>
            <person name="Dluhos P."/>
            <person name="Patkova L."/>
            <person name="Nedelnik J."/>
            <person name="Repkova J."/>
        </authorList>
    </citation>
    <scope>NUCLEOTIDE SEQUENCE [LARGE SCALE GENOMIC DNA]</scope>
    <source>
        <strain evidence="5">cv. Tatra</strain>
        <tissue evidence="4">Young leaves</tissue>
    </source>
</reference>
<feature type="region of interest" description="Disordered" evidence="3">
    <location>
        <begin position="194"/>
        <end position="222"/>
    </location>
</feature>
<feature type="compositionally biased region" description="Low complexity" evidence="3">
    <location>
        <begin position="344"/>
        <end position="366"/>
    </location>
</feature>
<dbReference type="InterPro" id="IPR000048">
    <property type="entry name" value="IQ_motif_EF-hand-BS"/>
</dbReference>
<dbReference type="PANTHER" id="PTHR32295">
    <property type="entry name" value="IQ-DOMAIN 5-RELATED"/>
    <property type="match status" value="1"/>
</dbReference>
<dbReference type="GO" id="GO:0005516">
    <property type="term" value="F:calmodulin binding"/>
    <property type="evidence" value="ECO:0007669"/>
    <property type="project" value="UniProtKB-KW"/>
</dbReference>
<dbReference type="PANTHER" id="PTHR32295:SF282">
    <property type="entry name" value="IQ CALMODULIN-BINDING MOTIF PROTEIN"/>
    <property type="match status" value="1"/>
</dbReference>
<reference evidence="4 5" key="1">
    <citation type="journal article" date="2014" name="Am. J. Bot.">
        <title>Genome assembly and annotation for red clover (Trifolium pratense; Fabaceae).</title>
        <authorList>
            <person name="Istvanek J."/>
            <person name="Jaros M."/>
            <person name="Krenek A."/>
            <person name="Repkova J."/>
        </authorList>
    </citation>
    <scope>NUCLEOTIDE SEQUENCE [LARGE SCALE GENOMIC DNA]</scope>
    <source>
        <strain evidence="5">cv. Tatra</strain>
        <tissue evidence="4">Young leaves</tissue>
    </source>
</reference>
<dbReference type="ExpressionAtlas" id="A0A2K3PP67">
    <property type="expression patterns" value="baseline"/>
</dbReference>
<feature type="compositionally biased region" description="Basic and acidic residues" evidence="3">
    <location>
        <begin position="385"/>
        <end position="395"/>
    </location>
</feature>
<protein>
    <submittedName>
        <fullName evidence="4">Protein IQ-domain 1-like</fullName>
    </submittedName>
</protein>
<accession>A0A2K3PP67</accession>
<dbReference type="PROSITE" id="PS50096">
    <property type="entry name" value="IQ"/>
    <property type="match status" value="1"/>
</dbReference>
<proteinExistence type="inferred from homology"/>
<comment type="similarity">
    <text evidence="2">Belongs to the IQD family.</text>
</comment>
<dbReference type="Proteomes" id="UP000236291">
    <property type="component" value="Unassembled WGS sequence"/>
</dbReference>
<gene>
    <name evidence="4" type="ORF">L195_g013789</name>
</gene>
<feature type="compositionally biased region" description="Basic and acidic residues" evidence="3">
    <location>
        <begin position="207"/>
        <end position="222"/>
    </location>
</feature>
<evidence type="ECO:0000256" key="2">
    <source>
        <dbReference type="ARBA" id="ARBA00024341"/>
    </source>
</evidence>
<dbReference type="EMBL" id="ASHM01009038">
    <property type="protein sequence ID" value="PNY17054.1"/>
    <property type="molecule type" value="Genomic_DNA"/>
</dbReference>
<feature type="compositionally biased region" description="Low complexity" evidence="3">
    <location>
        <begin position="254"/>
        <end position="277"/>
    </location>
</feature>
<dbReference type="Pfam" id="PF00612">
    <property type="entry name" value="IQ"/>
    <property type="match status" value="2"/>
</dbReference>